<evidence type="ECO:0000313" key="2">
    <source>
        <dbReference type="Proteomes" id="UP000557483"/>
    </source>
</evidence>
<accession>A0A7H9GIR6</accession>
<geneLocation type="plasmid" evidence="1">
    <name>pRHBSTW-00092_4</name>
</geneLocation>
<sequence>MVKSRAALVLSSLRWFRWLIQHAVVYPLATMMLLIVTVLWRGHITPGQMLVNTIESVQREGYVIHDCTGPASREALNGDAVKPLLPPVLQEDCSSFSTDAAGYAAHIDQGYTKNILWLWFLMAVVFTGVAVVFGRTPASRTGITWVRDARGNVFPGCRPGKGAISPLLAGYQKRGETIVIYDHSARFSEEDKNEINEK</sequence>
<dbReference type="AlphaFoldDB" id="A0A7H9GIR6"/>
<name>A0A7H9GIR6_9ENTR</name>
<evidence type="ECO:0000313" key="1">
    <source>
        <dbReference type="EMBL" id="MBA8127973.1"/>
    </source>
</evidence>
<comment type="caution">
    <text evidence="1">The sequence shown here is derived from an EMBL/GenBank/DDBJ whole genome shotgun (WGS) entry which is preliminary data.</text>
</comment>
<dbReference type="Proteomes" id="UP000557483">
    <property type="component" value="Unassembled WGS sequence"/>
</dbReference>
<reference evidence="1 2" key="1">
    <citation type="submission" date="2020-06" db="EMBL/GenBank/DDBJ databases">
        <title>REHAB project genomes.</title>
        <authorList>
            <person name="Shaw L.P."/>
        </authorList>
    </citation>
    <scope>NUCLEOTIDE SEQUENCE [LARGE SCALE GENOMIC DNA]</scope>
    <source>
        <strain evidence="1 2">RHBSTW-00092</strain>
        <plasmid evidence="1">pRHBSTW-00092_4</plasmid>
    </source>
</reference>
<dbReference type="InterPro" id="IPR009913">
    <property type="entry name" value="TraP"/>
</dbReference>
<protein>
    <submittedName>
        <fullName evidence="1">TraP protein</fullName>
    </submittedName>
</protein>
<gene>
    <name evidence="1" type="ORF">HV064_29375</name>
</gene>
<dbReference type="Pfam" id="PF07296">
    <property type="entry name" value="TraP"/>
    <property type="match status" value="1"/>
</dbReference>
<dbReference type="EMBL" id="JABXRN010000004">
    <property type="protein sequence ID" value="MBA8127973.1"/>
    <property type="molecule type" value="Genomic_DNA"/>
</dbReference>
<proteinExistence type="predicted"/>
<keyword evidence="1" id="KW-0614">Plasmid</keyword>
<organism evidence="1 2">
    <name type="scientific">Klebsiella grimontii</name>
    <dbReference type="NCBI Taxonomy" id="2058152"/>
    <lineage>
        <taxon>Bacteria</taxon>
        <taxon>Pseudomonadati</taxon>
        <taxon>Pseudomonadota</taxon>
        <taxon>Gammaproteobacteria</taxon>
        <taxon>Enterobacterales</taxon>
        <taxon>Enterobacteriaceae</taxon>
        <taxon>Klebsiella/Raoultella group</taxon>
        <taxon>Klebsiella</taxon>
    </lineage>
</organism>
<dbReference type="RefSeq" id="WP_117146400.1">
    <property type="nucleotide sequence ID" value="NZ_CABGVD010000066.1"/>
</dbReference>